<reference evidence="7" key="2">
    <citation type="submission" date="2022-01" db="EMBL/GenBank/DDBJ databases">
        <authorList>
            <person name="Yamashiro T."/>
            <person name="Shiraishi A."/>
            <person name="Satake H."/>
            <person name="Nakayama K."/>
        </authorList>
    </citation>
    <scope>NUCLEOTIDE SEQUENCE</scope>
</reference>
<organism evidence="7 8">
    <name type="scientific">Tanacetum coccineum</name>
    <dbReference type="NCBI Taxonomy" id="301880"/>
    <lineage>
        <taxon>Eukaryota</taxon>
        <taxon>Viridiplantae</taxon>
        <taxon>Streptophyta</taxon>
        <taxon>Embryophyta</taxon>
        <taxon>Tracheophyta</taxon>
        <taxon>Spermatophyta</taxon>
        <taxon>Magnoliopsida</taxon>
        <taxon>eudicotyledons</taxon>
        <taxon>Gunneridae</taxon>
        <taxon>Pentapetalae</taxon>
        <taxon>asterids</taxon>
        <taxon>campanulids</taxon>
        <taxon>Asterales</taxon>
        <taxon>Asteraceae</taxon>
        <taxon>Asteroideae</taxon>
        <taxon>Anthemideae</taxon>
        <taxon>Anthemidinae</taxon>
        <taxon>Tanacetum</taxon>
    </lineage>
</organism>
<accession>A0ABQ5IIM2</accession>
<feature type="domain" description="Reverse transcriptase Ty1/copia-type" evidence="4">
    <location>
        <begin position="667"/>
        <end position="742"/>
    </location>
</feature>
<proteinExistence type="predicted"/>
<feature type="compositionally biased region" description="Acidic residues" evidence="3">
    <location>
        <begin position="1177"/>
        <end position="1187"/>
    </location>
</feature>
<dbReference type="InterPro" id="IPR025724">
    <property type="entry name" value="GAG-pre-integrase_dom"/>
</dbReference>
<evidence type="ECO:0000313" key="8">
    <source>
        <dbReference type="Proteomes" id="UP001151760"/>
    </source>
</evidence>
<evidence type="ECO:0000259" key="5">
    <source>
        <dbReference type="Pfam" id="PF13976"/>
    </source>
</evidence>
<name>A0ABQ5IIM2_9ASTR</name>
<evidence type="ECO:0000256" key="3">
    <source>
        <dbReference type="SAM" id="MobiDB-lite"/>
    </source>
</evidence>
<feature type="domain" description="Retrovirus-related Pol polyprotein from transposon TNT 1-94-like beta-barrel" evidence="6">
    <location>
        <begin position="478"/>
        <end position="551"/>
    </location>
</feature>
<gene>
    <name evidence="7" type="ORF">Tco_1094830</name>
</gene>
<feature type="domain" description="GAG-pre-integrase" evidence="5">
    <location>
        <begin position="586"/>
        <end position="659"/>
    </location>
</feature>
<sequence>MVDYSLWEVIENGNAPPITKLVEGVETIIAPSTAKEKAQMRLELKARSTLLMGIPNEHQLKFNSIKDAKSLRQAINKRFGGNAATKKTQRNLLKQQYENFTACSSEFLRSLSSEWNTHTIVWRNKPKIDTLSLDDPYNNLKIYKPKVKGTSSSSSNTQNIAFVSSNSTSSTNGAVSTAHGVTTASTQATAVNSTTIDNLSNVVICAFFANGLEVADGYANNEGKEILKEHWKKAYSEWALRNQKNTNKENIRRVVPVETTTSNAFISCDGLGDYDWSDQAEEGLESVEARLLVYKKNESVYEEDIKLLKHEIYLKEVAITELRRKFGYNAVPPPFTRNFMPPKHDLSLSGIEEFVNEPIVSEPTVKKLVVETSEAKASVDKPKVDRKNNGAPIIEDWVSDSEEEDVPQAKKEKKTVKSSFTKIEPKAVVNDARPKVVLNAVKGNQVNAVKALACWVWKLKTKVIDHGNLQMDLQDQGVIDSGCSRHMTWNMSYLTDFEEIDGGYVAFGGNPKGGKITGRGTIKTGNLDFENVYFVRELQFNLFSVSQMCDKKNSILFNDTECIVLSPNFKLTDESHALLKVPRKNNMYSVDLKNIVPKRRLTCLFTKATSDESKLWHRRLGHINFKTMNKLVKGNLVRGLPSKLFENDQTCVACQKGKQHRASYKSKTMDVKSAFLYGKIEEEVYVCQPPGFDDLDFPDRIYKVEKALYGLHQAPRAWYETWLTYLLDNWFQRGKIDKTLFIIRDKGELAFFLGLQVKQKEDGIFISQHKYVTEILKKFGFTDVKTASTPMETQKPLLKDEDGEEVDVHLYRSMIGSLMYLTSLRPDIIDSNEKKLIQMIKIHTDKNVADLLTKAFDKGIGVNAGDSKLMLLGINLLLLGKVNAARHNLLLLISQALVDGKKIIVTESSIRSDLQLDDAEGMDCLPNATIFKELTRMGYEKISQRLTFYKAFFSPQWKFLIHTILQCLSAKTTAWNEFSSTMASAIICLAINQKFNFSKYIFDNMVRNVDSMGTFLMYLRFVQVFLEKQVGDMSNHKWIYVTPSHTMKIFRNMKKEGKGFFGRVKPLFLTMMVQAQANMGEDSAIPTDPHHTPENVSPHSNDLLLSGEDIIQLKEFMDFCTKLQQRVLDLENTKTSQAQKTTSLKKRVKKLKRRKKSRNHRIKKVYKVGLSTRIDSSDDEASLGDQEDASKQGRKIHDIDVDEDITLDSTHFDTDPDMFRVHDFDGDEVFVETEEPAVNAATTTSTTPVSVAKDLSDVDMTLAQALAKLKNAKPKAVTIVATETTTAVTRPKAKGLVIQEQEQASTPITSLKDKGKGNMVEEPLKMKKKDQDKVETDYELAQRLQQEEQEELTIKEKSKLFQQLLEKRRKLFAAKRAEENRNIPPTKAQQRSIMCTYLKNLAGWKPKDLKTNEVRVEGSKTIAQESCLKRAGDELEQEKAKKQKIDDDQEEAKIKKLMEIVPDEEEVAIDAIPLANKPPSIVDWKIVKEGKMSFFQIIRANGSSRRYSSFIQMLRDFDREDLETL</sequence>
<keyword evidence="2" id="KW-0175">Coiled coil</keyword>
<evidence type="ECO:0000256" key="1">
    <source>
        <dbReference type="ARBA" id="ARBA00022750"/>
    </source>
</evidence>
<evidence type="ECO:0000256" key="2">
    <source>
        <dbReference type="SAM" id="Coils"/>
    </source>
</evidence>
<dbReference type="InterPro" id="IPR043502">
    <property type="entry name" value="DNA/RNA_pol_sf"/>
</dbReference>
<keyword evidence="1" id="KW-0378">Hydrolase</keyword>
<feature type="compositionally biased region" description="Basic and acidic residues" evidence="3">
    <location>
        <begin position="1188"/>
        <end position="1197"/>
    </location>
</feature>
<evidence type="ECO:0000313" key="7">
    <source>
        <dbReference type="EMBL" id="GJT99312.1"/>
    </source>
</evidence>
<dbReference type="SUPFAM" id="SSF56672">
    <property type="entry name" value="DNA/RNA polymerases"/>
    <property type="match status" value="1"/>
</dbReference>
<dbReference type="EMBL" id="BQNB010020759">
    <property type="protein sequence ID" value="GJT99312.1"/>
    <property type="molecule type" value="Genomic_DNA"/>
</dbReference>
<dbReference type="Pfam" id="PF13976">
    <property type="entry name" value="gag_pre-integrs"/>
    <property type="match status" value="1"/>
</dbReference>
<evidence type="ECO:0000259" key="6">
    <source>
        <dbReference type="Pfam" id="PF22936"/>
    </source>
</evidence>
<dbReference type="Pfam" id="PF07727">
    <property type="entry name" value="RVT_2"/>
    <property type="match status" value="1"/>
</dbReference>
<dbReference type="Pfam" id="PF22936">
    <property type="entry name" value="Pol_BBD"/>
    <property type="match status" value="1"/>
</dbReference>
<keyword evidence="1" id="KW-0064">Aspartyl protease</keyword>
<dbReference type="InterPro" id="IPR013103">
    <property type="entry name" value="RVT_2"/>
</dbReference>
<evidence type="ECO:0000259" key="4">
    <source>
        <dbReference type="Pfam" id="PF07727"/>
    </source>
</evidence>
<dbReference type="InterPro" id="IPR054722">
    <property type="entry name" value="PolX-like_BBD"/>
</dbReference>
<feature type="coiled-coil region" evidence="2">
    <location>
        <begin position="1428"/>
        <end position="1455"/>
    </location>
</feature>
<protein>
    <submittedName>
        <fullName evidence="7">Ribonuclease H-like domain-containing protein</fullName>
    </submittedName>
</protein>
<comment type="caution">
    <text evidence="7">The sequence shown here is derived from an EMBL/GenBank/DDBJ whole genome shotgun (WGS) entry which is preliminary data.</text>
</comment>
<feature type="region of interest" description="Disordered" evidence="3">
    <location>
        <begin position="1176"/>
        <end position="1197"/>
    </location>
</feature>
<keyword evidence="8" id="KW-1185">Reference proteome</keyword>
<reference evidence="7" key="1">
    <citation type="journal article" date="2022" name="Int. J. Mol. Sci.">
        <title>Draft Genome of Tanacetum Coccineum: Genomic Comparison of Closely Related Tanacetum-Family Plants.</title>
        <authorList>
            <person name="Yamashiro T."/>
            <person name="Shiraishi A."/>
            <person name="Nakayama K."/>
            <person name="Satake H."/>
        </authorList>
    </citation>
    <scope>NUCLEOTIDE SEQUENCE</scope>
</reference>
<dbReference type="Proteomes" id="UP001151760">
    <property type="component" value="Unassembled WGS sequence"/>
</dbReference>
<keyword evidence="1" id="KW-0645">Protease</keyword>